<dbReference type="PATRIC" id="fig|1216932.3.peg.1515"/>
<sequence>MKKSLSIFLTIVLIIFSFKEIIYGSQTLDTKLKNFIESYFNSYFEDYINLTEDTYNKYTKESNSTLIYNTIHKNKIYLYKTLNTPFESFNINIVYKNIYTKKNTIDIDFLLSVSYKYKNATCQSNLCNIPYRLEIIREPELKICNIERIFSEDESFLYSMDLRSEDIPIETLKNYLDKLEIKEQKQIDNIIDISKENVRSNSELTREYSNYSPDKGILYAKTFSKSYNPLFYSAPGDCSNFVSQCIWAAYGGYDFSSTETSYENIRKKYRMVPGSWHGNEGGGTINWESVENLYNYLCKEKTIGPNGVGLNNKKTYESLSPSSINLGDVLQFGSINKRYSHSVYVTHINGNGSKYSDIYISQHTADLYNRNLLELIYLFGGTDCNMRCIKLKNSNFSK</sequence>
<dbReference type="HOGENOM" id="CLU_058013_0_0_9"/>
<accession>W6RVG4</accession>
<dbReference type="OrthoDB" id="9812429at2"/>
<evidence type="ECO:0000259" key="1">
    <source>
        <dbReference type="Pfam" id="PF12671"/>
    </source>
</evidence>
<dbReference type="InterPro" id="IPR024301">
    <property type="entry name" value="Amidase_6"/>
</dbReference>
<dbReference type="EMBL" id="HG917868">
    <property type="protein sequence ID" value="CDM68681.1"/>
    <property type="molecule type" value="Genomic_DNA"/>
</dbReference>
<evidence type="ECO:0000313" key="3">
    <source>
        <dbReference type="Proteomes" id="UP000019426"/>
    </source>
</evidence>
<reference evidence="2 3" key="1">
    <citation type="submission" date="2013-11" db="EMBL/GenBank/DDBJ databases">
        <title>Complete genome sequence of Clostridum sp. M2/40.</title>
        <authorList>
            <person name="Wibberg D."/>
            <person name="Puehler A."/>
            <person name="Schlueter A."/>
        </authorList>
    </citation>
    <scope>NUCLEOTIDE SEQUENCE [LARGE SCALE GENOMIC DNA]</scope>
    <source>
        <strain evidence="3">M2/40</strain>
    </source>
</reference>
<name>W6RVG4_9CLOT</name>
<organism evidence="2 3">
    <name type="scientific">Clostridium bornimense</name>
    <dbReference type="NCBI Taxonomy" id="1216932"/>
    <lineage>
        <taxon>Bacteria</taxon>
        <taxon>Bacillati</taxon>
        <taxon>Bacillota</taxon>
        <taxon>Clostridia</taxon>
        <taxon>Eubacteriales</taxon>
        <taxon>Clostridiaceae</taxon>
        <taxon>Clostridium</taxon>
    </lineage>
</organism>
<protein>
    <submittedName>
        <fullName evidence="2">Putative membrane protein</fullName>
    </submittedName>
</protein>
<evidence type="ECO:0000313" key="2">
    <source>
        <dbReference type="EMBL" id="CDM68681.1"/>
    </source>
</evidence>
<dbReference type="eggNOG" id="ENOG5032WYP">
    <property type="taxonomic scope" value="Bacteria"/>
</dbReference>
<dbReference type="Proteomes" id="UP000019426">
    <property type="component" value="Chromosome M2/40_rep1"/>
</dbReference>
<dbReference type="Pfam" id="PF12671">
    <property type="entry name" value="Amidase_6"/>
    <property type="match status" value="1"/>
</dbReference>
<feature type="domain" description="Putative amidase" evidence="1">
    <location>
        <begin position="210"/>
        <end position="372"/>
    </location>
</feature>
<dbReference type="KEGG" id="clt:CM240_1522"/>
<dbReference type="AlphaFoldDB" id="W6RVG4"/>
<dbReference type="RefSeq" id="WP_044037942.1">
    <property type="nucleotide sequence ID" value="NZ_HG917868.1"/>
</dbReference>
<gene>
    <name evidence="2" type="ORF">CM240_1522</name>
</gene>
<dbReference type="PANTHER" id="PTHR40032">
    <property type="entry name" value="EXPORTED PROTEIN-RELATED"/>
    <property type="match status" value="1"/>
</dbReference>
<dbReference type="PANTHER" id="PTHR40032:SF1">
    <property type="entry name" value="EXPORTED PROTEIN"/>
    <property type="match status" value="1"/>
</dbReference>
<proteinExistence type="predicted"/>
<keyword evidence="3" id="KW-1185">Reference proteome</keyword>
<dbReference type="STRING" id="1216932.CM240_1522"/>